<dbReference type="RefSeq" id="WP_025079141.1">
    <property type="nucleotide sequence ID" value="NZ_BAKO01000046.1"/>
</dbReference>
<dbReference type="InterPro" id="IPR001296">
    <property type="entry name" value="Glyco_trans_1"/>
</dbReference>
<dbReference type="CDD" id="cd03811">
    <property type="entry name" value="GT4_GT28_WabH-like"/>
    <property type="match status" value="1"/>
</dbReference>
<dbReference type="STRING" id="1236517.ADJ77_06790"/>
<dbReference type="GO" id="GO:0016757">
    <property type="term" value="F:glycosyltransferase activity"/>
    <property type="evidence" value="ECO:0007669"/>
    <property type="project" value="InterPro"/>
</dbReference>
<sequence length="403" mass="46246">MSSEQNKDVKRRFHIVFLMSRFLDGGIDTVLIEYLKHLAKNEEVKVTLAISTAMGTLEVYRHEVPKNVKTVYFSQSRYLTKIPQRRVVKKASKISKFYDELVNNPIRRHRAQKAIRRLAETADLLIDFDCCAYSFLHNVCAKKIAYFHFSFAQVMKQNSRRMKRIGRELENYDTVITISKAMQEEGCRLFPALKDKIEVIYNAKNPEIIRQKAAVTPDDERIKRPFLLAVERLEESQKDLTTLLEAYALLRKEYHREEWLYIIGKGRSEDELKEKAKELGIDDRTVFLGFCANPYPWMLHSKMLVHSAKFEGLPTVLIEGLLLNKLMVATDCPTGPQEILDNGKAGLLVPVGNAAAFAKETNRLLNDSQLQAYILEGVRNRATDFTFQAVDGQLKKIGIGVNK</sequence>
<evidence type="ECO:0000313" key="3">
    <source>
        <dbReference type="EMBL" id="AKU69488.1"/>
    </source>
</evidence>
<dbReference type="OrthoDB" id="9811239at2"/>
<keyword evidence="3" id="KW-0808">Transferase</keyword>
<dbReference type="Proteomes" id="UP000682005">
    <property type="component" value="Chromosome 1"/>
</dbReference>
<evidence type="ECO:0000259" key="2">
    <source>
        <dbReference type="Pfam" id="PF13439"/>
    </source>
</evidence>
<dbReference type="EMBL" id="CP012074">
    <property type="protein sequence ID" value="AKU69488.1"/>
    <property type="molecule type" value="Genomic_DNA"/>
</dbReference>
<feature type="domain" description="Glycosyltransferase subfamily 4-like N-terminal" evidence="2">
    <location>
        <begin position="25"/>
        <end position="203"/>
    </location>
</feature>
<dbReference type="SUPFAM" id="SSF53756">
    <property type="entry name" value="UDP-Glycosyltransferase/glycogen phosphorylase"/>
    <property type="match status" value="1"/>
</dbReference>
<reference evidence="3 5" key="1">
    <citation type="submission" date="2015-07" db="EMBL/GenBank/DDBJ databases">
        <authorList>
            <person name="Noorani M."/>
        </authorList>
    </citation>
    <scope>NUCLEOTIDE SEQUENCE [LARGE SCALE GENOMIC DNA]</scope>
    <source>
        <strain evidence="3 5">W1435</strain>
    </source>
</reference>
<name>A0A0K1NKT1_9BACT</name>
<accession>A0A0K1NKT1</accession>
<dbReference type="Proteomes" id="UP000060345">
    <property type="component" value="Chromosome 1"/>
</dbReference>
<dbReference type="PANTHER" id="PTHR12526">
    <property type="entry name" value="GLYCOSYLTRANSFERASE"/>
    <property type="match status" value="1"/>
</dbReference>
<dbReference type="EMBL" id="CP072370">
    <property type="protein sequence ID" value="QUB87127.1"/>
    <property type="molecule type" value="Genomic_DNA"/>
</dbReference>
<evidence type="ECO:0000259" key="1">
    <source>
        <dbReference type="Pfam" id="PF00534"/>
    </source>
</evidence>
<evidence type="ECO:0000313" key="6">
    <source>
        <dbReference type="Proteomes" id="UP000682005"/>
    </source>
</evidence>
<proteinExistence type="predicted"/>
<dbReference type="InterPro" id="IPR028098">
    <property type="entry name" value="Glyco_trans_4-like_N"/>
</dbReference>
<dbReference type="Pfam" id="PF13439">
    <property type="entry name" value="Glyco_transf_4"/>
    <property type="match status" value="1"/>
</dbReference>
<evidence type="ECO:0000313" key="5">
    <source>
        <dbReference type="Proteomes" id="UP000060345"/>
    </source>
</evidence>
<dbReference type="KEGG" id="pfus:ADJ77_06790"/>
<protein>
    <submittedName>
        <fullName evidence="3">Glycosyl transferase family 1</fullName>
    </submittedName>
    <submittedName>
        <fullName evidence="4">Glycosyltransferase</fullName>
    </submittedName>
</protein>
<dbReference type="AlphaFoldDB" id="A0A0K1NKT1"/>
<dbReference type="Pfam" id="PF00534">
    <property type="entry name" value="Glycos_transf_1"/>
    <property type="match status" value="1"/>
</dbReference>
<feature type="domain" description="Glycosyl transferase family 1" evidence="1">
    <location>
        <begin position="223"/>
        <end position="377"/>
    </location>
</feature>
<dbReference type="PANTHER" id="PTHR12526:SF630">
    <property type="entry name" value="GLYCOSYLTRANSFERASE"/>
    <property type="match status" value="1"/>
</dbReference>
<dbReference type="eggNOG" id="COG0438">
    <property type="taxonomic scope" value="Bacteria"/>
</dbReference>
<reference evidence="4 6" key="2">
    <citation type="submission" date="2021-03" db="EMBL/GenBank/DDBJ databases">
        <title>Human Oral Microbial Genomes.</title>
        <authorList>
            <person name="Johnston C.D."/>
            <person name="Chen T."/>
            <person name="Dewhirst F.E."/>
        </authorList>
    </citation>
    <scope>NUCLEOTIDE SEQUENCE [LARGE SCALE GENOMIC DNA]</scope>
    <source>
        <strain evidence="4 6">W1435</strain>
    </source>
</reference>
<gene>
    <name evidence="3" type="ORF">ADJ77_06790</name>
    <name evidence="4" type="ORF">J5A51_06495</name>
</gene>
<evidence type="ECO:0000313" key="4">
    <source>
        <dbReference type="EMBL" id="QUB87127.1"/>
    </source>
</evidence>
<organism evidence="3 5">
    <name type="scientific">Prevotella fusca JCM 17724</name>
    <dbReference type="NCBI Taxonomy" id="1236517"/>
    <lineage>
        <taxon>Bacteria</taxon>
        <taxon>Pseudomonadati</taxon>
        <taxon>Bacteroidota</taxon>
        <taxon>Bacteroidia</taxon>
        <taxon>Bacteroidales</taxon>
        <taxon>Prevotellaceae</taxon>
        <taxon>Prevotella</taxon>
    </lineage>
</organism>
<keyword evidence="6" id="KW-1185">Reference proteome</keyword>
<dbReference type="Gene3D" id="3.40.50.2000">
    <property type="entry name" value="Glycogen Phosphorylase B"/>
    <property type="match status" value="2"/>
</dbReference>